<dbReference type="RefSeq" id="WP_233732683.1">
    <property type="nucleotide sequence ID" value="NZ_JAJVCN010000004.1"/>
</dbReference>
<gene>
    <name evidence="1" type="ORF">LWC34_48620</name>
</gene>
<evidence type="ECO:0000313" key="1">
    <source>
        <dbReference type="EMBL" id="MCE7010618.1"/>
    </source>
</evidence>
<keyword evidence="2" id="KW-1185">Reference proteome</keyword>
<dbReference type="EMBL" id="JAJVCN010000004">
    <property type="protein sequence ID" value="MCE7010618.1"/>
    <property type="molecule type" value="Genomic_DNA"/>
</dbReference>
<name>A0ABS8ZTQ8_9PSEU</name>
<organism evidence="1 2">
    <name type="scientific">Kibdelosporangium philippinense</name>
    <dbReference type="NCBI Taxonomy" id="211113"/>
    <lineage>
        <taxon>Bacteria</taxon>
        <taxon>Bacillati</taxon>
        <taxon>Actinomycetota</taxon>
        <taxon>Actinomycetes</taxon>
        <taxon>Pseudonocardiales</taxon>
        <taxon>Pseudonocardiaceae</taxon>
        <taxon>Kibdelosporangium</taxon>
    </lineage>
</organism>
<accession>A0ABS8ZTQ8</accession>
<proteinExistence type="predicted"/>
<protein>
    <submittedName>
        <fullName evidence="1">Uncharacterized protein</fullName>
    </submittedName>
</protein>
<sequence>MSLGHGPVPAPWTEEVYRAVGEAVPSLLARWDFEPPANRYLLAFVAALYARTEFTDEVSAMADRLSDTKPGCYLRLVVALLRGADDLVAELAEEIATWMYYGSDSYLDEPGVSAASKGRITLTKGVLTTAYGESS</sequence>
<comment type="caution">
    <text evidence="1">The sequence shown here is derived from an EMBL/GenBank/DDBJ whole genome shotgun (WGS) entry which is preliminary data.</text>
</comment>
<reference evidence="1 2" key="1">
    <citation type="submission" date="2021-12" db="EMBL/GenBank/DDBJ databases">
        <title>Genome sequence of Kibdelosporangium philippinense ATCC 49844.</title>
        <authorList>
            <person name="Fedorov E.A."/>
            <person name="Omeragic M."/>
            <person name="Shalygina K.F."/>
            <person name="Maclea K.S."/>
        </authorList>
    </citation>
    <scope>NUCLEOTIDE SEQUENCE [LARGE SCALE GENOMIC DNA]</scope>
    <source>
        <strain evidence="1 2">ATCC 49844</strain>
    </source>
</reference>
<evidence type="ECO:0000313" key="2">
    <source>
        <dbReference type="Proteomes" id="UP001521150"/>
    </source>
</evidence>
<dbReference type="Proteomes" id="UP001521150">
    <property type="component" value="Unassembled WGS sequence"/>
</dbReference>